<dbReference type="EMBL" id="KK198762">
    <property type="protein sequence ID" value="KCW51514.1"/>
    <property type="molecule type" value="Genomic_DNA"/>
</dbReference>
<feature type="compositionally biased region" description="Basic and acidic residues" evidence="3">
    <location>
        <begin position="62"/>
        <end position="75"/>
    </location>
</feature>
<protein>
    <submittedName>
        <fullName evidence="4">Uncharacterized protein</fullName>
    </submittedName>
</protein>
<name>A0A059ACR2_EUCGR</name>
<evidence type="ECO:0000313" key="4">
    <source>
        <dbReference type="EMBL" id="KCW51514.1"/>
    </source>
</evidence>
<dbReference type="OMA" id="CELALCL"/>
<dbReference type="PANTHER" id="PTHR33142">
    <property type="entry name" value="CYCLIN-DEPENDENT PROTEIN KINASE INHIBITOR SMR13"/>
    <property type="match status" value="1"/>
</dbReference>
<gene>
    <name evidence="4" type="ORF">EUGRSUZ_J01032</name>
</gene>
<keyword evidence="2" id="KW-0131">Cell cycle</keyword>
<dbReference type="InterPro" id="IPR040389">
    <property type="entry name" value="SMR"/>
</dbReference>
<dbReference type="GO" id="GO:0032875">
    <property type="term" value="P:regulation of DNA endoreduplication"/>
    <property type="evidence" value="ECO:0007669"/>
    <property type="project" value="InterPro"/>
</dbReference>
<proteinExistence type="predicted"/>
<feature type="compositionally biased region" description="Low complexity" evidence="3">
    <location>
        <begin position="23"/>
        <end position="39"/>
    </location>
</feature>
<keyword evidence="1" id="KW-0649">Protein kinase inhibitor</keyword>
<dbReference type="InParanoid" id="A0A059ACR2"/>
<accession>A0A059ACR2</accession>
<reference evidence="4" key="1">
    <citation type="submission" date="2013-07" db="EMBL/GenBank/DDBJ databases">
        <title>The genome of Eucalyptus grandis.</title>
        <authorList>
            <person name="Schmutz J."/>
            <person name="Hayes R."/>
            <person name="Myburg A."/>
            <person name="Tuskan G."/>
            <person name="Grattapaglia D."/>
            <person name="Rokhsar D.S."/>
        </authorList>
    </citation>
    <scope>NUCLEOTIDE SEQUENCE</scope>
    <source>
        <tissue evidence="4">Leaf extractions</tissue>
    </source>
</reference>
<organism evidence="4">
    <name type="scientific">Eucalyptus grandis</name>
    <name type="common">Flooded gum</name>
    <dbReference type="NCBI Taxonomy" id="71139"/>
    <lineage>
        <taxon>Eukaryota</taxon>
        <taxon>Viridiplantae</taxon>
        <taxon>Streptophyta</taxon>
        <taxon>Embryophyta</taxon>
        <taxon>Tracheophyta</taxon>
        <taxon>Spermatophyta</taxon>
        <taxon>Magnoliopsida</taxon>
        <taxon>eudicotyledons</taxon>
        <taxon>Gunneridae</taxon>
        <taxon>Pentapetalae</taxon>
        <taxon>rosids</taxon>
        <taxon>malvids</taxon>
        <taxon>Myrtales</taxon>
        <taxon>Myrtaceae</taxon>
        <taxon>Myrtoideae</taxon>
        <taxon>Eucalypteae</taxon>
        <taxon>Eucalyptus</taxon>
    </lineage>
</organism>
<sequence length="144" mass="15306">MKASPSPSPSTMDPDLELPKIRVPSSSSPSSSSSSVAAAVHDDESSSGDAGAIQIASDGGSEECRTPTSSEHRIQAAETCPPAPRKPRAAPSRKRRHEFFDVANRDEVEGFFRSCELALCLRDRPGGAVVKRRYLSKGVVVAIL</sequence>
<dbReference type="OrthoDB" id="662905at2759"/>
<dbReference type="AlphaFoldDB" id="A0A059ACR2"/>
<evidence type="ECO:0000256" key="1">
    <source>
        <dbReference type="ARBA" id="ARBA00023013"/>
    </source>
</evidence>
<dbReference type="Gramene" id="KCW51514">
    <property type="protein sequence ID" value="KCW51514"/>
    <property type="gene ID" value="EUGRSUZ_J01032"/>
</dbReference>
<dbReference type="PANTHER" id="PTHR33142:SF13">
    <property type="entry name" value="CYCLIN-DEPENDENT PROTEIN KINASE INHIBITOR SMR1"/>
    <property type="match status" value="1"/>
</dbReference>
<feature type="compositionally biased region" description="Basic residues" evidence="3">
    <location>
        <begin position="85"/>
        <end position="96"/>
    </location>
</feature>
<evidence type="ECO:0000256" key="3">
    <source>
        <dbReference type="SAM" id="MobiDB-lite"/>
    </source>
</evidence>
<dbReference type="KEGG" id="egr:104421750"/>
<evidence type="ECO:0000256" key="2">
    <source>
        <dbReference type="ARBA" id="ARBA00023306"/>
    </source>
</evidence>
<dbReference type="GO" id="GO:0004860">
    <property type="term" value="F:protein kinase inhibitor activity"/>
    <property type="evidence" value="ECO:0007669"/>
    <property type="project" value="UniProtKB-KW"/>
</dbReference>
<feature type="region of interest" description="Disordered" evidence="3">
    <location>
        <begin position="1"/>
        <end position="96"/>
    </location>
</feature>